<name>A0A7S3Z0L0_9EUKA</name>
<dbReference type="AlphaFoldDB" id="A0A7S3Z0L0"/>
<protein>
    <submittedName>
        <fullName evidence="1">Uncharacterized protein</fullName>
    </submittedName>
</protein>
<proteinExistence type="predicted"/>
<accession>A0A7S3Z0L0</accession>
<organism evidence="1">
    <name type="scientific">Lotharella globosa</name>
    <dbReference type="NCBI Taxonomy" id="91324"/>
    <lineage>
        <taxon>Eukaryota</taxon>
        <taxon>Sar</taxon>
        <taxon>Rhizaria</taxon>
        <taxon>Cercozoa</taxon>
        <taxon>Chlorarachniophyceae</taxon>
        <taxon>Lotharella</taxon>
    </lineage>
</organism>
<dbReference type="EMBL" id="HBIV01027430">
    <property type="protein sequence ID" value="CAE0668006.1"/>
    <property type="molecule type" value="Transcribed_RNA"/>
</dbReference>
<evidence type="ECO:0000313" key="1">
    <source>
        <dbReference type="EMBL" id="CAE0668006.1"/>
    </source>
</evidence>
<gene>
    <name evidence="1" type="ORF">LGLO00237_LOCUS19629</name>
</gene>
<reference evidence="1" key="1">
    <citation type="submission" date="2021-01" db="EMBL/GenBank/DDBJ databases">
        <authorList>
            <person name="Corre E."/>
            <person name="Pelletier E."/>
            <person name="Niang G."/>
            <person name="Scheremetjew M."/>
            <person name="Finn R."/>
            <person name="Kale V."/>
            <person name="Holt S."/>
            <person name="Cochrane G."/>
            <person name="Meng A."/>
            <person name="Brown T."/>
            <person name="Cohen L."/>
        </authorList>
    </citation>
    <scope>NUCLEOTIDE SEQUENCE</scope>
    <source>
        <strain evidence="1">CCCM811</strain>
    </source>
</reference>
<sequence>MLPIILSPHPCPLPPFPFPLLPQHSVEIARGSFNPLEKKGDVKRSAPADGEQCAVAVEVTEDHDEGNGGEYNDNLLYTTLKQSDFEVEEPATLNDLLKRTGAWYPEMDRKEAERAVASSLRSEKNASHVYLFRRSSSVKPEAKNEEVFVLTEGTRQGFVTHYILVYTEGKVRFKPGNSVPAGLSNLIECRDVTELLGRHLSWDNPIPVSSQYCKSDGVLCTTDDNVPAVHVQNVSPGDPQYYK</sequence>